<feature type="repeat" description="Filamin" evidence="1">
    <location>
        <begin position="1"/>
        <end position="97"/>
    </location>
</feature>
<evidence type="ECO:0000313" key="2">
    <source>
        <dbReference type="EMBL" id="VDO57670.1"/>
    </source>
</evidence>
<sequence>MSSSMNAVGLEQDMRLVGDLTVGQVGQTKGFSIDTGGRETDCNVSITDSHGHELDVEVEKVCNGYHVQFRPLTSGEHEIEIVINGQQLGIGPFVMEVS</sequence>
<proteinExistence type="predicted"/>
<dbReference type="InterPro" id="IPR017868">
    <property type="entry name" value="Filamin/ABP280_repeat-like"/>
</dbReference>
<dbReference type="WBParaSite" id="BTMF_0001818001-mRNA-1">
    <property type="protein sequence ID" value="BTMF_0001818001-mRNA-1"/>
    <property type="gene ID" value="BTMF_0001818001"/>
</dbReference>
<dbReference type="EMBL" id="UZAG01023777">
    <property type="protein sequence ID" value="VDO57670.1"/>
    <property type="molecule type" value="Genomic_DNA"/>
</dbReference>
<keyword evidence="3" id="KW-1185">Reference proteome</keyword>
<dbReference type="InterPro" id="IPR013783">
    <property type="entry name" value="Ig-like_fold"/>
</dbReference>
<evidence type="ECO:0000256" key="1">
    <source>
        <dbReference type="PROSITE-ProRule" id="PRU00087"/>
    </source>
</evidence>
<organism evidence="4">
    <name type="scientific">Brugia timori</name>
    <dbReference type="NCBI Taxonomy" id="42155"/>
    <lineage>
        <taxon>Eukaryota</taxon>
        <taxon>Metazoa</taxon>
        <taxon>Ecdysozoa</taxon>
        <taxon>Nematoda</taxon>
        <taxon>Chromadorea</taxon>
        <taxon>Rhabditida</taxon>
        <taxon>Spirurina</taxon>
        <taxon>Spiruromorpha</taxon>
        <taxon>Filarioidea</taxon>
        <taxon>Onchocercidae</taxon>
        <taxon>Brugia</taxon>
    </lineage>
</organism>
<gene>
    <name evidence="2" type="ORF">BTMF_LOCUS16141</name>
</gene>
<reference evidence="2 3" key="2">
    <citation type="submission" date="2018-11" db="EMBL/GenBank/DDBJ databases">
        <authorList>
            <consortium name="Pathogen Informatics"/>
        </authorList>
    </citation>
    <scope>NUCLEOTIDE SEQUENCE [LARGE SCALE GENOMIC DNA]</scope>
</reference>
<dbReference type="SMART" id="SM00557">
    <property type="entry name" value="IG_FLMN"/>
    <property type="match status" value="1"/>
</dbReference>
<dbReference type="AlphaFoldDB" id="A0A0R3RDQ5"/>
<dbReference type="STRING" id="42155.A0A0R3RDQ5"/>
<dbReference type="Proteomes" id="UP000280834">
    <property type="component" value="Unassembled WGS sequence"/>
</dbReference>
<dbReference type="InterPro" id="IPR014756">
    <property type="entry name" value="Ig_E-set"/>
</dbReference>
<dbReference type="PROSITE" id="PS50194">
    <property type="entry name" value="FILAMIN_REPEAT"/>
    <property type="match status" value="1"/>
</dbReference>
<protein>
    <submittedName>
        <fullName evidence="4">Filamin-A</fullName>
    </submittedName>
</protein>
<name>A0A0R3RDQ5_9BILA</name>
<accession>A0A0R3RDQ5</accession>
<dbReference type="InterPro" id="IPR001298">
    <property type="entry name" value="Filamin/ABP280_rpt"/>
</dbReference>
<reference evidence="4" key="1">
    <citation type="submission" date="2017-02" db="UniProtKB">
        <authorList>
            <consortium name="WormBaseParasite"/>
        </authorList>
    </citation>
    <scope>IDENTIFICATION</scope>
</reference>
<dbReference type="SUPFAM" id="SSF81296">
    <property type="entry name" value="E set domains"/>
    <property type="match status" value="1"/>
</dbReference>
<evidence type="ECO:0000313" key="3">
    <source>
        <dbReference type="Proteomes" id="UP000280834"/>
    </source>
</evidence>
<evidence type="ECO:0000313" key="4">
    <source>
        <dbReference type="WBParaSite" id="BTMF_0001818001-mRNA-1"/>
    </source>
</evidence>
<dbReference type="Gene3D" id="2.60.40.10">
    <property type="entry name" value="Immunoglobulins"/>
    <property type="match status" value="1"/>
</dbReference>
<dbReference type="Pfam" id="PF00630">
    <property type="entry name" value="Filamin"/>
    <property type="match status" value="1"/>
</dbReference>